<dbReference type="PANTHER" id="PTHR41534">
    <property type="entry name" value="BLR3401 PROTEIN"/>
    <property type="match status" value="1"/>
</dbReference>
<dbReference type="Proteomes" id="UP001156641">
    <property type="component" value="Unassembled WGS sequence"/>
</dbReference>
<proteinExistence type="inferred from homology"/>
<dbReference type="InterPro" id="IPR032710">
    <property type="entry name" value="NTF2-like_dom_sf"/>
</dbReference>
<dbReference type="Pfam" id="PF00866">
    <property type="entry name" value="Ring_hydroxyl_B"/>
    <property type="match status" value="1"/>
</dbReference>
<evidence type="ECO:0000313" key="3">
    <source>
        <dbReference type="EMBL" id="GLR65591.1"/>
    </source>
</evidence>
<evidence type="ECO:0000256" key="1">
    <source>
        <dbReference type="ARBA" id="ARBA00009570"/>
    </source>
</evidence>
<dbReference type="RefSeq" id="WP_284256094.1">
    <property type="nucleotide sequence ID" value="NZ_BSOS01000005.1"/>
</dbReference>
<protein>
    <recommendedName>
        <fullName evidence="5">Aromatic-ring-hydroxylating dioxygenase subunit beta</fullName>
    </recommendedName>
</protein>
<dbReference type="Gene3D" id="3.10.450.50">
    <property type="match status" value="1"/>
</dbReference>
<evidence type="ECO:0000313" key="4">
    <source>
        <dbReference type="Proteomes" id="UP001156641"/>
    </source>
</evidence>
<name>A0ABQ6A1B0_9PROT</name>
<keyword evidence="4" id="KW-1185">Reference proteome</keyword>
<gene>
    <name evidence="3" type="ORF">GCM10010909_02690</name>
</gene>
<comment type="caution">
    <text evidence="3">The sequence shown here is derived from an EMBL/GenBank/DDBJ whole genome shotgun (WGS) entry which is preliminary data.</text>
</comment>
<dbReference type="InterPro" id="IPR000391">
    <property type="entry name" value="Rng_hydr_dOase-bsu"/>
</dbReference>
<sequence length="168" mass="19377">MSEASLRQEIEQLLYLEADYADDWQLTSWLGLWAEGELLYEVGPLDTPRGDRLSHNQVLYLLSDDRFRLEQRVIRMGKPTAHAEAPVRSQTRHNYTHLRNIAVDGDVITFKVNMLVTRTRRDNEGVAILPGYVLFTLARQNGALKIQRKRIFLDLWVLSNPGTMSIIL</sequence>
<reference evidence="4" key="1">
    <citation type="journal article" date="2019" name="Int. J. Syst. Evol. Microbiol.">
        <title>The Global Catalogue of Microorganisms (GCM) 10K type strain sequencing project: providing services to taxonomists for standard genome sequencing and annotation.</title>
        <authorList>
            <consortium name="The Broad Institute Genomics Platform"/>
            <consortium name="The Broad Institute Genome Sequencing Center for Infectious Disease"/>
            <person name="Wu L."/>
            <person name="Ma J."/>
        </authorList>
    </citation>
    <scope>NUCLEOTIDE SEQUENCE [LARGE SCALE GENOMIC DNA]</scope>
    <source>
        <strain evidence="4">NBRC 112502</strain>
    </source>
</reference>
<organism evidence="3 4">
    <name type="scientific">Acidocella aquatica</name>
    <dbReference type="NCBI Taxonomy" id="1922313"/>
    <lineage>
        <taxon>Bacteria</taxon>
        <taxon>Pseudomonadati</taxon>
        <taxon>Pseudomonadota</taxon>
        <taxon>Alphaproteobacteria</taxon>
        <taxon>Acetobacterales</taxon>
        <taxon>Acidocellaceae</taxon>
        <taxon>Acidocella</taxon>
    </lineage>
</organism>
<evidence type="ECO:0000256" key="2">
    <source>
        <dbReference type="ARBA" id="ARBA00023002"/>
    </source>
</evidence>
<keyword evidence="2" id="KW-0560">Oxidoreductase</keyword>
<comment type="similarity">
    <text evidence="1">Belongs to the bacterial ring-hydroxylating dioxygenase beta subunit family.</text>
</comment>
<dbReference type="PANTHER" id="PTHR41534:SF2">
    <property type="entry name" value="3-PHENYLPROPIONATE_CINNAMIC ACID DIOXYGENASE SUBUNIT BETA"/>
    <property type="match status" value="1"/>
</dbReference>
<evidence type="ECO:0008006" key="5">
    <source>
        <dbReference type="Google" id="ProtNLM"/>
    </source>
</evidence>
<accession>A0ABQ6A1B0</accession>
<dbReference type="EMBL" id="BSOS01000005">
    <property type="protein sequence ID" value="GLR65591.1"/>
    <property type="molecule type" value="Genomic_DNA"/>
</dbReference>
<dbReference type="SUPFAM" id="SSF54427">
    <property type="entry name" value="NTF2-like"/>
    <property type="match status" value="1"/>
</dbReference>